<proteinExistence type="predicted"/>
<reference evidence="2 3" key="1">
    <citation type="submission" date="2020-04" db="EMBL/GenBank/DDBJ databases">
        <authorList>
            <person name="Liu S."/>
        </authorList>
    </citation>
    <scope>NUCLEOTIDE SEQUENCE [LARGE SCALE GENOMIC DNA]</scope>
    <source>
        <strain evidence="2 3">CGMCC 1.15091</strain>
    </source>
</reference>
<protein>
    <recommendedName>
        <fullName evidence="1">SGNH domain-containing protein</fullName>
    </recommendedName>
</protein>
<dbReference type="Proteomes" id="UP000523795">
    <property type="component" value="Unassembled WGS sequence"/>
</dbReference>
<evidence type="ECO:0000313" key="2">
    <source>
        <dbReference type="EMBL" id="NKX52047.1"/>
    </source>
</evidence>
<sequence length="65" mass="7168">MVDLSDAFCGRVVDLSDAFCGRQVCPMVIGNVLLYADKNHVTVTYMRTLVPRLEQRLLAARDGPG</sequence>
<gene>
    <name evidence="2" type="ORF">HER39_16030</name>
</gene>
<evidence type="ECO:0000259" key="1">
    <source>
        <dbReference type="Pfam" id="PF19040"/>
    </source>
</evidence>
<dbReference type="InterPro" id="IPR043968">
    <property type="entry name" value="SGNH"/>
</dbReference>
<feature type="domain" description="SGNH" evidence="1">
    <location>
        <begin position="9"/>
        <end position="55"/>
    </location>
</feature>
<evidence type="ECO:0000313" key="3">
    <source>
        <dbReference type="Proteomes" id="UP000523795"/>
    </source>
</evidence>
<accession>A0ABX1JRY7</accession>
<keyword evidence="3" id="KW-1185">Reference proteome</keyword>
<name>A0ABX1JRY7_9MICC</name>
<dbReference type="Pfam" id="PF19040">
    <property type="entry name" value="SGNH"/>
    <property type="match status" value="1"/>
</dbReference>
<dbReference type="EMBL" id="JAAZSR010000385">
    <property type="protein sequence ID" value="NKX52047.1"/>
    <property type="molecule type" value="Genomic_DNA"/>
</dbReference>
<comment type="caution">
    <text evidence="2">The sequence shown here is derived from an EMBL/GenBank/DDBJ whole genome shotgun (WGS) entry which is preliminary data.</text>
</comment>
<organism evidence="2 3">
    <name type="scientific">Arthrobacter deserti</name>
    <dbReference type="NCBI Taxonomy" id="1742687"/>
    <lineage>
        <taxon>Bacteria</taxon>
        <taxon>Bacillati</taxon>
        <taxon>Actinomycetota</taxon>
        <taxon>Actinomycetes</taxon>
        <taxon>Micrococcales</taxon>
        <taxon>Micrococcaceae</taxon>
        <taxon>Arthrobacter</taxon>
    </lineage>
</organism>